<dbReference type="EMBL" id="CP159485">
    <property type="protein sequence ID" value="XCI29392.1"/>
    <property type="molecule type" value="Genomic_DNA"/>
</dbReference>
<dbReference type="GO" id="GO:0006302">
    <property type="term" value="P:double-strand break repair"/>
    <property type="evidence" value="ECO:0007669"/>
    <property type="project" value="InterPro"/>
</dbReference>
<sequence length="799" mass="91573">MKIKKYSCTQFGGLRDIDIYLKDGLNVIVGLNEAGKSTVVEGIYSTLFKKHKLRRQGSDQEFTNRFTPQPNGDFFDGKVEIKLEDKCYSLEKSWGASSYSKMTLENNLVLQEPTSIEAELKKLLKFGEKTYGNIIFSKQKDLKDAISLILKEETTGDLSTILRRVVMELDGVSIDKLKKSINAEYDEIFGRWDIERWQPQNPNKRFQKGVGKLLEKYYQIEDLQEELNLSKALETEITEIRQKIQQLESEKTRLKGEVEKYSKIESDISKRALIEPKLERNKEQETKLKQIILKWPQQEEKLKNIEEKLTQIKADITLEEKQLLELNKLKEKENLGQIITKVKGNKNKLQELKEKLEEIPAITYEDVGLLESLLSKIQTCQTAIKAGKMQGKIISSQEPIKVTKDLEEEKELKPSQGFVAEGYLKISVGDCATIEIQSGEFNFQKLKSEISDSSKELTQKLESLNICSVEEGKLNLERIQQLVKQKENVENEINLLLAEKSYDEIKQRFESLKGINTNRSAVEIESSLTALRDKANQLAAEKISISERLDEWTQEYESDDKLFDKVAELKIELKALQSQVENLVPLPENFKTTDEFLKHITDLRANLDDCHTQIMQLKDKHYSLEKDMPDSSTEETTNVLKNTNDEFKRIEKRGRSLVKVLEVVNEQLKKIDENSFKPLADSFIKYLRAITLDNYNTGQIDNSFNIEIHKQGVPMPLELLSAGTQDCVALALRLAIIEVLYDGNSGFIVLDDCLVDLDPNRKEKAIELIKQFSIKNQFIFTTCNPQTGELLGGNKINLG</sequence>
<reference evidence="3" key="2">
    <citation type="submission" date="2024-06" db="EMBL/GenBank/DDBJ databases">
        <authorList>
            <person name="Petrova K.O."/>
            <person name="Toshchakov S.V."/>
            <person name="Boltjanskaja Y.V."/>
            <person name="Kevbrin V.V."/>
        </authorList>
    </citation>
    <scope>NUCLEOTIDE SEQUENCE</scope>
    <source>
        <strain evidence="3">Z-710</strain>
    </source>
</reference>
<dbReference type="Pfam" id="PF13476">
    <property type="entry name" value="AAA_23"/>
    <property type="match status" value="1"/>
</dbReference>
<dbReference type="AlphaFoldDB" id="A0AAU8HVE4"/>
<dbReference type="SUPFAM" id="SSF52540">
    <property type="entry name" value="P-loop containing nucleoside triphosphate hydrolases"/>
    <property type="match status" value="1"/>
</dbReference>
<proteinExistence type="predicted"/>
<dbReference type="PANTHER" id="PTHR41259">
    <property type="entry name" value="DOUBLE-STRAND BREAK REPAIR RAD50 ATPASE, PUTATIVE-RELATED"/>
    <property type="match status" value="1"/>
</dbReference>
<evidence type="ECO:0000256" key="1">
    <source>
        <dbReference type="SAM" id="Coils"/>
    </source>
</evidence>
<feature type="coiled-coil region" evidence="1">
    <location>
        <begin position="223"/>
        <end position="264"/>
    </location>
</feature>
<feature type="coiled-coil region" evidence="1">
    <location>
        <begin position="302"/>
        <end position="359"/>
    </location>
</feature>
<dbReference type="InterPro" id="IPR038729">
    <property type="entry name" value="Rad50/SbcC_AAA"/>
</dbReference>
<evidence type="ECO:0000259" key="2">
    <source>
        <dbReference type="Pfam" id="PF13476"/>
    </source>
</evidence>
<dbReference type="RefSeq" id="WP_353893940.1">
    <property type="nucleotide sequence ID" value="NZ_CP159485.1"/>
</dbReference>
<protein>
    <submittedName>
        <fullName evidence="3">AAA family ATPase</fullName>
    </submittedName>
</protein>
<feature type="domain" description="Rad50/SbcC-type AAA" evidence="2">
    <location>
        <begin position="11"/>
        <end position="250"/>
    </location>
</feature>
<dbReference type="InterPro" id="IPR027417">
    <property type="entry name" value="P-loop_NTPase"/>
</dbReference>
<dbReference type="GO" id="GO:0016887">
    <property type="term" value="F:ATP hydrolysis activity"/>
    <property type="evidence" value="ECO:0007669"/>
    <property type="project" value="InterPro"/>
</dbReference>
<feature type="coiled-coil region" evidence="1">
    <location>
        <begin position="469"/>
        <end position="653"/>
    </location>
</feature>
<keyword evidence="1" id="KW-0175">Coiled coil</keyword>
<name>A0AAU8HVE4_9FIRM</name>
<gene>
    <name evidence="3" type="ORF">PRVXH_000711</name>
</gene>
<accession>A0AAU8HVE4</accession>
<organism evidence="3">
    <name type="scientific">Proteinivorax hydrogeniformans</name>
    <dbReference type="NCBI Taxonomy" id="1826727"/>
    <lineage>
        <taxon>Bacteria</taxon>
        <taxon>Bacillati</taxon>
        <taxon>Bacillota</taxon>
        <taxon>Clostridia</taxon>
        <taxon>Eubacteriales</taxon>
        <taxon>Proteinivoracaceae</taxon>
        <taxon>Proteinivorax</taxon>
    </lineage>
</organism>
<dbReference type="Gene3D" id="3.40.50.300">
    <property type="entry name" value="P-loop containing nucleotide triphosphate hydrolases"/>
    <property type="match status" value="2"/>
</dbReference>
<evidence type="ECO:0000313" key="3">
    <source>
        <dbReference type="EMBL" id="XCI29392.1"/>
    </source>
</evidence>
<reference evidence="3" key="1">
    <citation type="journal article" date="2018" name="Antonie Van Leeuwenhoek">
        <title>Proteinivorax hydrogeniformans sp. nov., an anaerobic, haloalkaliphilic bacterium fermenting proteinaceous compounds with high hydrogen production.</title>
        <authorList>
            <person name="Boltyanskaya Y."/>
            <person name="Detkova E."/>
            <person name="Pimenov N."/>
            <person name="Kevbrin V."/>
        </authorList>
    </citation>
    <scope>NUCLEOTIDE SEQUENCE</scope>
    <source>
        <strain evidence="3">Z-710</strain>
    </source>
</reference>
<dbReference type="PANTHER" id="PTHR41259:SF1">
    <property type="entry name" value="DOUBLE-STRAND BREAK REPAIR RAD50 ATPASE, PUTATIVE-RELATED"/>
    <property type="match status" value="1"/>
</dbReference>